<comment type="caution">
    <text evidence="2">The sequence shown here is derived from an EMBL/GenBank/DDBJ whole genome shotgun (WGS) entry which is preliminary data.</text>
</comment>
<protein>
    <recommendedName>
        <fullName evidence="4">CopG family transcriptional regulator</fullName>
    </recommendedName>
</protein>
<accession>A0ABX2FBE6</accession>
<evidence type="ECO:0008006" key="4">
    <source>
        <dbReference type="Google" id="ProtNLM"/>
    </source>
</evidence>
<evidence type="ECO:0000256" key="1">
    <source>
        <dbReference type="SAM" id="MobiDB-lite"/>
    </source>
</evidence>
<organism evidence="2 3">
    <name type="scientific">Kibdelosporangium persicum</name>
    <dbReference type="NCBI Taxonomy" id="2698649"/>
    <lineage>
        <taxon>Bacteria</taxon>
        <taxon>Bacillati</taxon>
        <taxon>Actinomycetota</taxon>
        <taxon>Actinomycetes</taxon>
        <taxon>Pseudonocardiales</taxon>
        <taxon>Pseudonocardiaceae</taxon>
        <taxon>Kibdelosporangium</taxon>
    </lineage>
</organism>
<evidence type="ECO:0000313" key="2">
    <source>
        <dbReference type="EMBL" id="NRN68704.1"/>
    </source>
</evidence>
<evidence type="ECO:0000313" key="3">
    <source>
        <dbReference type="Proteomes" id="UP000763557"/>
    </source>
</evidence>
<name>A0ABX2FBE6_9PSEU</name>
<keyword evidence="3" id="KW-1185">Reference proteome</keyword>
<dbReference type="EMBL" id="JAAATY010000021">
    <property type="protein sequence ID" value="NRN68704.1"/>
    <property type="molecule type" value="Genomic_DNA"/>
</dbReference>
<proteinExistence type="predicted"/>
<gene>
    <name evidence="2" type="ORF">GC106_59500</name>
</gene>
<feature type="region of interest" description="Disordered" evidence="1">
    <location>
        <begin position="16"/>
        <end position="49"/>
    </location>
</feature>
<dbReference type="Proteomes" id="UP000763557">
    <property type="component" value="Unassembled WGS sequence"/>
</dbReference>
<reference evidence="2 3" key="1">
    <citation type="submission" date="2020-01" db="EMBL/GenBank/DDBJ databases">
        <title>Kibdelosporangium persica a novel Actinomycetes from a hot desert in Iran.</title>
        <authorList>
            <person name="Safaei N."/>
            <person name="Zaburannyi N."/>
            <person name="Mueller R."/>
            <person name="Wink J."/>
        </authorList>
    </citation>
    <scope>NUCLEOTIDE SEQUENCE [LARGE SCALE GENOMIC DNA]</scope>
    <source>
        <strain evidence="2 3">4NS15</strain>
    </source>
</reference>
<sequence>MRRVGVSRLTDTVFPQPNRYRDRVPLPSLGRSRSKSASPRRAPADQLAPDTELESYLAAIAPEADVETTASGRRFGNAEVYQLRLSLIANEQLRELAAHRQTSPHALAQEWVMERLSWEAQQLRYPQS</sequence>